<organism evidence="1 2">
    <name type="scientific">Arthrobacter woluwensis</name>
    <dbReference type="NCBI Taxonomy" id="156980"/>
    <lineage>
        <taxon>Bacteria</taxon>
        <taxon>Bacillati</taxon>
        <taxon>Actinomycetota</taxon>
        <taxon>Actinomycetes</taxon>
        <taxon>Micrococcales</taxon>
        <taxon>Micrococcaceae</taxon>
        <taxon>Arthrobacter</taxon>
    </lineage>
</organism>
<dbReference type="InterPro" id="IPR003749">
    <property type="entry name" value="ThiS/MoaD-like"/>
</dbReference>
<evidence type="ECO:0000313" key="2">
    <source>
        <dbReference type="Proteomes" id="UP000182652"/>
    </source>
</evidence>
<protein>
    <submittedName>
        <fullName evidence="1">ThiS family protein</fullName>
    </submittedName>
</protein>
<dbReference type="InterPro" id="IPR012675">
    <property type="entry name" value="Beta-grasp_dom_sf"/>
</dbReference>
<sequence length="98" mass="10418">MGAFTVLIPSVLRPLVRDADALDVELPDDGGPATVARILGSVAADHPVLGRRLRDETGALRRHVNVYLGPDEVRRLQGLETEVPEGAQLMIIQSVAGG</sequence>
<gene>
    <name evidence="1" type="ORF">SAMN04489745_0530</name>
</gene>
<dbReference type="InterPro" id="IPR016155">
    <property type="entry name" value="Mopterin_synth/thiamin_S_b"/>
</dbReference>
<dbReference type="EMBL" id="FNSN01000003">
    <property type="protein sequence ID" value="SEB54171.1"/>
    <property type="molecule type" value="Genomic_DNA"/>
</dbReference>
<name>A0A1H4K6M0_9MICC</name>
<dbReference type="Proteomes" id="UP000182652">
    <property type="component" value="Unassembled WGS sequence"/>
</dbReference>
<dbReference type="PANTHER" id="PTHR38031">
    <property type="entry name" value="SULFUR CARRIER PROTEIN SLR0821-RELATED"/>
    <property type="match status" value="1"/>
</dbReference>
<dbReference type="AlphaFoldDB" id="A0A1H4K6M0"/>
<dbReference type="STRING" id="156980.SAMN04489745_0530"/>
<dbReference type="InterPro" id="IPR052045">
    <property type="entry name" value="Sulfur_Carrier/Prot_Modifier"/>
</dbReference>
<dbReference type="PANTHER" id="PTHR38031:SF1">
    <property type="entry name" value="SULFUR CARRIER PROTEIN CYSO"/>
    <property type="match status" value="1"/>
</dbReference>
<proteinExistence type="predicted"/>
<accession>A0A1H4K6M0</accession>
<reference evidence="1 2" key="1">
    <citation type="submission" date="2016-10" db="EMBL/GenBank/DDBJ databases">
        <authorList>
            <person name="de Groot N.N."/>
        </authorList>
    </citation>
    <scope>NUCLEOTIDE SEQUENCE [LARGE SCALE GENOMIC DNA]</scope>
    <source>
        <strain evidence="1 2">DSM 10495</strain>
    </source>
</reference>
<evidence type="ECO:0000313" key="1">
    <source>
        <dbReference type="EMBL" id="SEB54171.1"/>
    </source>
</evidence>
<dbReference type="SUPFAM" id="SSF54285">
    <property type="entry name" value="MoaD/ThiS"/>
    <property type="match status" value="1"/>
</dbReference>
<dbReference type="Pfam" id="PF02597">
    <property type="entry name" value="ThiS"/>
    <property type="match status" value="1"/>
</dbReference>
<dbReference type="RefSeq" id="WP_066213661.1">
    <property type="nucleotide sequence ID" value="NZ_FNSN01000003.1"/>
</dbReference>
<keyword evidence="2" id="KW-1185">Reference proteome</keyword>
<dbReference type="Gene3D" id="3.10.20.30">
    <property type="match status" value="1"/>
</dbReference>